<dbReference type="InParanoid" id="A0A482WT81"/>
<proteinExistence type="predicted"/>
<keyword evidence="3" id="KW-1185">Reference proteome</keyword>
<feature type="transmembrane region" description="Helical" evidence="1">
    <location>
        <begin position="78"/>
        <end position="104"/>
    </location>
</feature>
<keyword evidence="1" id="KW-0472">Membrane</keyword>
<evidence type="ECO:0000313" key="3">
    <source>
        <dbReference type="Proteomes" id="UP000291343"/>
    </source>
</evidence>
<dbReference type="Proteomes" id="UP000291343">
    <property type="component" value="Unassembled WGS sequence"/>
</dbReference>
<organism evidence="2 3">
    <name type="scientific">Laodelphax striatellus</name>
    <name type="common">Small brown planthopper</name>
    <name type="synonym">Delphax striatella</name>
    <dbReference type="NCBI Taxonomy" id="195883"/>
    <lineage>
        <taxon>Eukaryota</taxon>
        <taxon>Metazoa</taxon>
        <taxon>Ecdysozoa</taxon>
        <taxon>Arthropoda</taxon>
        <taxon>Hexapoda</taxon>
        <taxon>Insecta</taxon>
        <taxon>Pterygota</taxon>
        <taxon>Neoptera</taxon>
        <taxon>Paraneoptera</taxon>
        <taxon>Hemiptera</taxon>
        <taxon>Auchenorrhyncha</taxon>
        <taxon>Fulgoroidea</taxon>
        <taxon>Delphacidae</taxon>
        <taxon>Criomorphinae</taxon>
        <taxon>Laodelphax</taxon>
    </lineage>
</organism>
<protein>
    <submittedName>
        <fullName evidence="2">Uncharacterized protein</fullName>
    </submittedName>
</protein>
<accession>A0A482WT81</accession>
<comment type="caution">
    <text evidence="2">The sequence shown here is derived from an EMBL/GenBank/DDBJ whole genome shotgun (WGS) entry which is preliminary data.</text>
</comment>
<sequence length="253" mass="28056">MAVLLPSALPSSFILARPGQRVKFRLRNASGAELAAAGARGHLAVSKMLQFLIAGSDPIVQNLRSCFLSCRSDGLMQFFYNVLPLFSCCIAVLLLSLAFVLLVLHPGAYCMEGWCNDLDCIFCSDESPARLIPIPQCNVLSSRTVNMVRRRRQVSYQVSISRLIQVHTPSPIVECWDGRVCRWRRAVRPCELDYVIDGRGTRLRKVLLSFGRLLVVVERLMRRRRGEGGGGRLRISTAAVAAGSRRSSVHVSV</sequence>
<evidence type="ECO:0000256" key="1">
    <source>
        <dbReference type="SAM" id="Phobius"/>
    </source>
</evidence>
<name>A0A482WT81_LAOST</name>
<dbReference type="AlphaFoldDB" id="A0A482WT81"/>
<reference evidence="2 3" key="1">
    <citation type="journal article" date="2017" name="Gigascience">
        <title>Genome sequence of the small brown planthopper, Laodelphax striatellus.</title>
        <authorList>
            <person name="Zhu J."/>
            <person name="Jiang F."/>
            <person name="Wang X."/>
            <person name="Yang P."/>
            <person name="Bao Y."/>
            <person name="Zhao W."/>
            <person name="Wang W."/>
            <person name="Lu H."/>
            <person name="Wang Q."/>
            <person name="Cui N."/>
            <person name="Li J."/>
            <person name="Chen X."/>
            <person name="Luo L."/>
            <person name="Yu J."/>
            <person name="Kang L."/>
            <person name="Cui F."/>
        </authorList>
    </citation>
    <scope>NUCLEOTIDE SEQUENCE [LARGE SCALE GENOMIC DNA]</scope>
    <source>
        <strain evidence="2">Lst14</strain>
    </source>
</reference>
<keyword evidence="1" id="KW-0812">Transmembrane</keyword>
<evidence type="ECO:0000313" key="2">
    <source>
        <dbReference type="EMBL" id="RZF36472.1"/>
    </source>
</evidence>
<keyword evidence="1" id="KW-1133">Transmembrane helix</keyword>
<dbReference type="EMBL" id="QKKF02026394">
    <property type="protein sequence ID" value="RZF36472.1"/>
    <property type="molecule type" value="Genomic_DNA"/>
</dbReference>
<gene>
    <name evidence="2" type="ORF">LSTR_LSTR011259</name>
</gene>